<feature type="chain" id="PRO_5047330806" evidence="1">
    <location>
        <begin position="29"/>
        <end position="354"/>
    </location>
</feature>
<keyword evidence="4" id="KW-1185">Reference proteome</keyword>
<dbReference type="RefSeq" id="WP_219791831.1">
    <property type="nucleotide sequence ID" value="NZ_JAHYCA010000003.1"/>
</dbReference>
<proteinExistence type="predicted"/>
<protein>
    <submittedName>
        <fullName evidence="3">Lytic murein transglycosylase B</fullName>
    </submittedName>
</protein>
<comment type="caution">
    <text evidence="3">The sequence shown here is derived from an EMBL/GenBank/DDBJ whole genome shotgun (WGS) entry which is preliminary data.</text>
</comment>
<evidence type="ECO:0000313" key="4">
    <source>
        <dbReference type="Proteomes" id="UP000769617"/>
    </source>
</evidence>
<dbReference type="Proteomes" id="UP000769617">
    <property type="component" value="Unassembled WGS sequence"/>
</dbReference>
<keyword evidence="1" id="KW-0732">Signal</keyword>
<evidence type="ECO:0000313" key="3">
    <source>
        <dbReference type="EMBL" id="MBW6391520.1"/>
    </source>
</evidence>
<sequence>MKPSRKWKGAGAAAAVTALWLSAPVVYAADFSPAEHDGARQLLEELAGRGIERDWLEAALQEAVFQQGVLDAMAGAAERRLRWDEYREIFLQPERISRGVAFIETHEEAFSRAQAEFGVPPEVIAAIIGVETSYGRFTGRHRVIDSLATLAFHHPARGDFFRGELAAFLEISHEQEVEPGSLMGSYAGAMGYPQFIPSSYRAYAVDFDGDGQRDLWTNPVDAIGSVGNYFAEHGWRPGEPIYTEAEGPATPPAAVEFNRTQRPYAQLDELERSGIVPQTELEAEAPVIPLALELDDTAWRYRLGYVNFYVITRYNHSHLYAMAVTELAEAIADLRKLEPFPLSASLSDEQEDSL</sequence>
<dbReference type="Gene3D" id="1.10.530.10">
    <property type="match status" value="1"/>
</dbReference>
<dbReference type="Pfam" id="PF13406">
    <property type="entry name" value="SLT_2"/>
    <property type="match status" value="1"/>
</dbReference>
<dbReference type="SUPFAM" id="SSF53955">
    <property type="entry name" value="Lysozyme-like"/>
    <property type="match status" value="1"/>
</dbReference>
<dbReference type="NCBIfam" id="TIGR02282">
    <property type="entry name" value="MltB"/>
    <property type="match status" value="1"/>
</dbReference>
<dbReference type="CDD" id="cd13399">
    <property type="entry name" value="Slt35-like"/>
    <property type="match status" value="1"/>
</dbReference>
<dbReference type="InterPro" id="IPR031304">
    <property type="entry name" value="SLT_2"/>
</dbReference>
<name>A0ABS6ZR67_9GAMM</name>
<accession>A0ABS6ZR67</accession>
<dbReference type="PANTHER" id="PTHR30163:SF9">
    <property type="entry name" value="MEMBRANE-BOUND LYTIC MUREIN TRANSGLYCOSYLASE B"/>
    <property type="match status" value="1"/>
</dbReference>
<gene>
    <name evidence="3" type="primary">mltB</name>
    <name evidence="3" type="ORF">KPL81_10160</name>
</gene>
<feature type="domain" description="Transglycosylase SLT" evidence="2">
    <location>
        <begin position="39"/>
        <end position="329"/>
    </location>
</feature>
<feature type="signal peptide" evidence="1">
    <location>
        <begin position="1"/>
        <end position="28"/>
    </location>
</feature>
<dbReference type="InterPro" id="IPR023346">
    <property type="entry name" value="Lysozyme-like_dom_sf"/>
</dbReference>
<reference evidence="3 4" key="1">
    <citation type="submission" date="2021-07" db="EMBL/GenBank/DDBJ databases">
        <authorList>
            <person name="So Y."/>
        </authorList>
    </citation>
    <scope>NUCLEOTIDE SEQUENCE [LARGE SCALE GENOMIC DNA]</scope>
    <source>
        <strain evidence="3 4">Y3S6</strain>
    </source>
</reference>
<dbReference type="InterPro" id="IPR011757">
    <property type="entry name" value="Lytic_transglycosylase_MltB"/>
</dbReference>
<organism evidence="3 4">
    <name type="scientific">Billgrantia antri</name>
    <dbReference type="NCBI Taxonomy" id="2846777"/>
    <lineage>
        <taxon>Bacteria</taxon>
        <taxon>Pseudomonadati</taxon>
        <taxon>Pseudomonadota</taxon>
        <taxon>Gammaproteobacteria</taxon>
        <taxon>Oceanospirillales</taxon>
        <taxon>Halomonadaceae</taxon>
        <taxon>Billgrantia</taxon>
    </lineage>
</organism>
<dbReference type="EMBL" id="JAHYCA010000003">
    <property type="protein sequence ID" value="MBW6391520.1"/>
    <property type="molecule type" value="Genomic_DNA"/>
</dbReference>
<evidence type="ECO:0000256" key="1">
    <source>
        <dbReference type="SAM" id="SignalP"/>
    </source>
</evidence>
<dbReference type="Gene3D" id="1.10.8.350">
    <property type="entry name" value="Bacterial muramidase"/>
    <property type="match status" value="1"/>
</dbReference>
<dbReference type="InterPro" id="IPR043426">
    <property type="entry name" value="MltB-like"/>
</dbReference>
<evidence type="ECO:0000259" key="2">
    <source>
        <dbReference type="Pfam" id="PF13406"/>
    </source>
</evidence>
<dbReference type="PANTHER" id="PTHR30163">
    <property type="entry name" value="MEMBRANE-BOUND LYTIC MUREIN TRANSGLYCOSYLASE B"/>
    <property type="match status" value="1"/>
</dbReference>